<sequence length="210" mass="23544">MIQVAIADDHLLVIGGLKAMLESKEQFNLLFAATNGEQLLAALQVQTPDVLLLDIQMPDQSGIELCKTVTRQYSGTKVIALTNFEESHYVKQMMRNGAQGYLLKNTDQPTLFKAIDTVLSGQQFIDPQIQKNMMEEMLTGKKRNLQQVLLTKREEEILAMVAKEHTNQEIADALFISLRTVQTHRLNITQKLGAKNTASLVNEAHKRGLI</sequence>
<dbReference type="InterPro" id="IPR058245">
    <property type="entry name" value="NreC/VraR/RcsB-like_REC"/>
</dbReference>
<dbReference type="CDD" id="cd06170">
    <property type="entry name" value="LuxR_C_like"/>
    <property type="match status" value="1"/>
</dbReference>
<dbReference type="CDD" id="cd17535">
    <property type="entry name" value="REC_NarL-like"/>
    <property type="match status" value="1"/>
</dbReference>
<proteinExistence type="predicted"/>
<dbReference type="Pfam" id="PF00072">
    <property type="entry name" value="Response_reg"/>
    <property type="match status" value="1"/>
</dbReference>
<feature type="domain" description="HTH luxR-type" evidence="4">
    <location>
        <begin position="143"/>
        <end position="208"/>
    </location>
</feature>
<evidence type="ECO:0000259" key="4">
    <source>
        <dbReference type="PROSITE" id="PS50043"/>
    </source>
</evidence>
<organism evidence="6 7">
    <name type="scientific">Pontibacter locisalis</name>
    <dbReference type="NCBI Taxonomy" id="1719035"/>
    <lineage>
        <taxon>Bacteria</taxon>
        <taxon>Pseudomonadati</taxon>
        <taxon>Bacteroidota</taxon>
        <taxon>Cytophagia</taxon>
        <taxon>Cytophagales</taxon>
        <taxon>Hymenobacteraceae</taxon>
        <taxon>Pontibacter</taxon>
    </lineage>
</organism>
<dbReference type="PANTHER" id="PTHR43214">
    <property type="entry name" value="TWO-COMPONENT RESPONSE REGULATOR"/>
    <property type="match status" value="1"/>
</dbReference>
<gene>
    <name evidence="6" type="ORF">ACFSRY_12935</name>
</gene>
<dbReference type="InterPro" id="IPR001789">
    <property type="entry name" value="Sig_transdc_resp-reg_receiver"/>
</dbReference>
<dbReference type="PANTHER" id="PTHR43214:SF43">
    <property type="entry name" value="TWO-COMPONENT RESPONSE REGULATOR"/>
    <property type="match status" value="1"/>
</dbReference>
<evidence type="ECO:0000313" key="6">
    <source>
        <dbReference type="EMBL" id="MFD2514773.1"/>
    </source>
</evidence>
<keyword evidence="2" id="KW-0238">DNA-binding</keyword>
<dbReference type="InterPro" id="IPR011006">
    <property type="entry name" value="CheY-like_superfamily"/>
</dbReference>
<dbReference type="SMART" id="SM00421">
    <property type="entry name" value="HTH_LUXR"/>
    <property type="match status" value="1"/>
</dbReference>
<feature type="modified residue" description="4-aspartylphosphate" evidence="3">
    <location>
        <position position="54"/>
    </location>
</feature>
<feature type="domain" description="Response regulatory" evidence="5">
    <location>
        <begin position="3"/>
        <end position="119"/>
    </location>
</feature>
<dbReference type="SUPFAM" id="SSF46894">
    <property type="entry name" value="C-terminal effector domain of the bipartite response regulators"/>
    <property type="match status" value="1"/>
</dbReference>
<protein>
    <submittedName>
        <fullName evidence="6">Response regulator</fullName>
    </submittedName>
</protein>
<dbReference type="PROSITE" id="PS50043">
    <property type="entry name" value="HTH_LUXR_2"/>
    <property type="match status" value="1"/>
</dbReference>
<accession>A0ABW5IP74</accession>
<evidence type="ECO:0000256" key="3">
    <source>
        <dbReference type="PROSITE-ProRule" id="PRU00169"/>
    </source>
</evidence>
<evidence type="ECO:0000256" key="1">
    <source>
        <dbReference type="ARBA" id="ARBA00022553"/>
    </source>
</evidence>
<dbReference type="EMBL" id="JBHULU010000017">
    <property type="protein sequence ID" value="MFD2514773.1"/>
    <property type="molecule type" value="Genomic_DNA"/>
</dbReference>
<dbReference type="RefSeq" id="WP_377508095.1">
    <property type="nucleotide sequence ID" value="NZ_JBHULU010000017.1"/>
</dbReference>
<dbReference type="PRINTS" id="PR00038">
    <property type="entry name" value="HTHLUXR"/>
</dbReference>
<dbReference type="InterPro" id="IPR000792">
    <property type="entry name" value="Tscrpt_reg_LuxR_C"/>
</dbReference>
<name>A0ABW5IP74_9BACT</name>
<dbReference type="Pfam" id="PF00196">
    <property type="entry name" value="GerE"/>
    <property type="match status" value="1"/>
</dbReference>
<reference evidence="7" key="1">
    <citation type="journal article" date="2019" name="Int. J. Syst. Evol. Microbiol.">
        <title>The Global Catalogue of Microorganisms (GCM) 10K type strain sequencing project: providing services to taxonomists for standard genome sequencing and annotation.</title>
        <authorList>
            <consortium name="The Broad Institute Genomics Platform"/>
            <consortium name="The Broad Institute Genome Sequencing Center for Infectious Disease"/>
            <person name="Wu L."/>
            <person name="Ma J."/>
        </authorList>
    </citation>
    <scope>NUCLEOTIDE SEQUENCE [LARGE SCALE GENOMIC DNA]</scope>
    <source>
        <strain evidence="7">KCTC 42498</strain>
    </source>
</reference>
<keyword evidence="7" id="KW-1185">Reference proteome</keyword>
<dbReference type="InterPro" id="IPR039420">
    <property type="entry name" value="WalR-like"/>
</dbReference>
<dbReference type="Proteomes" id="UP001597544">
    <property type="component" value="Unassembled WGS sequence"/>
</dbReference>
<evidence type="ECO:0000313" key="7">
    <source>
        <dbReference type="Proteomes" id="UP001597544"/>
    </source>
</evidence>
<keyword evidence="1 3" id="KW-0597">Phosphoprotein</keyword>
<dbReference type="InterPro" id="IPR016032">
    <property type="entry name" value="Sig_transdc_resp-reg_C-effctor"/>
</dbReference>
<evidence type="ECO:0000259" key="5">
    <source>
        <dbReference type="PROSITE" id="PS50110"/>
    </source>
</evidence>
<dbReference type="Gene3D" id="3.40.50.2300">
    <property type="match status" value="1"/>
</dbReference>
<evidence type="ECO:0000256" key="2">
    <source>
        <dbReference type="ARBA" id="ARBA00023125"/>
    </source>
</evidence>
<dbReference type="SUPFAM" id="SSF52172">
    <property type="entry name" value="CheY-like"/>
    <property type="match status" value="1"/>
</dbReference>
<comment type="caution">
    <text evidence="6">The sequence shown here is derived from an EMBL/GenBank/DDBJ whole genome shotgun (WGS) entry which is preliminary data.</text>
</comment>
<dbReference type="SMART" id="SM00448">
    <property type="entry name" value="REC"/>
    <property type="match status" value="1"/>
</dbReference>
<dbReference type="PROSITE" id="PS50110">
    <property type="entry name" value="RESPONSE_REGULATORY"/>
    <property type="match status" value="1"/>
</dbReference>